<feature type="signal peptide" evidence="3">
    <location>
        <begin position="1"/>
        <end position="21"/>
    </location>
</feature>
<feature type="chain" id="PRO_5040805968" description="GH18 domain-containing protein" evidence="3">
    <location>
        <begin position="22"/>
        <end position="341"/>
    </location>
</feature>
<comment type="caution">
    <text evidence="5">The sequence shown here is derived from an EMBL/GenBank/DDBJ whole genome shotgun (WGS) entry which is preliminary data.</text>
</comment>
<keyword evidence="2" id="KW-0326">Glycosidase</keyword>
<dbReference type="SUPFAM" id="SSF51445">
    <property type="entry name" value="(Trans)glycosidases"/>
    <property type="match status" value="1"/>
</dbReference>
<dbReference type="GO" id="GO:0005975">
    <property type="term" value="P:carbohydrate metabolic process"/>
    <property type="evidence" value="ECO:0007669"/>
    <property type="project" value="InterPro"/>
</dbReference>
<feature type="domain" description="GH18" evidence="4">
    <location>
        <begin position="28"/>
        <end position="341"/>
    </location>
</feature>
<dbReference type="Pfam" id="PF00704">
    <property type="entry name" value="Glyco_hydro_18"/>
    <property type="match status" value="1"/>
</dbReference>
<accession>A0A9W4XGV7</accession>
<dbReference type="Proteomes" id="UP001152607">
    <property type="component" value="Unassembled WGS sequence"/>
</dbReference>
<dbReference type="PANTHER" id="PTHR45708">
    <property type="entry name" value="ENDOCHITINASE"/>
    <property type="match status" value="1"/>
</dbReference>
<keyword evidence="1" id="KW-0378">Hydrolase</keyword>
<dbReference type="PANTHER" id="PTHR45708:SF49">
    <property type="entry name" value="ENDOCHITINASE"/>
    <property type="match status" value="1"/>
</dbReference>
<dbReference type="EMBL" id="CAOQHR010000002">
    <property type="protein sequence ID" value="CAI6330371.1"/>
    <property type="molecule type" value="Genomic_DNA"/>
</dbReference>
<protein>
    <recommendedName>
        <fullName evidence="4">GH18 domain-containing protein</fullName>
    </recommendedName>
</protein>
<proteinExistence type="predicted"/>
<evidence type="ECO:0000313" key="5">
    <source>
        <dbReference type="EMBL" id="CAI6330371.1"/>
    </source>
</evidence>
<dbReference type="Gene3D" id="3.20.20.80">
    <property type="entry name" value="Glycosidases"/>
    <property type="match status" value="1"/>
</dbReference>
<keyword evidence="6" id="KW-1185">Reference proteome</keyword>
<reference evidence="5" key="1">
    <citation type="submission" date="2023-01" db="EMBL/GenBank/DDBJ databases">
        <authorList>
            <person name="Van Ghelder C."/>
            <person name="Rancurel C."/>
        </authorList>
    </citation>
    <scope>NUCLEOTIDE SEQUENCE</scope>
    <source>
        <strain evidence="5">CNCM I-4278</strain>
    </source>
</reference>
<dbReference type="InterPro" id="IPR001223">
    <property type="entry name" value="Glyco_hydro18_cat"/>
</dbReference>
<dbReference type="OrthoDB" id="6020543at2759"/>
<dbReference type="GO" id="GO:0005576">
    <property type="term" value="C:extracellular region"/>
    <property type="evidence" value="ECO:0007669"/>
    <property type="project" value="TreeGrafter"/>
</dbReference>
<dbReference type="InterPro" id="IPR050542">
    <property type="entry name" value="Glycosyl_Hydrlase18_Chitinase"/>
</dbReference>
<organism evidence="5 6">
    <name type="scientific">Periconia digitata</name>
    <dbReference type="NCBI Taxonomy" id="1303443"/>
    <lineage>
        <taxon>Eukaryota</taxon>
        <taxon>Fungi</taxon>
        <taxon>Dikarya</taxon>
        <taxon>Ascomycota</taxon>
        <taxon>Pezizomycotina</taxon>
        <taxon>Dothideomycetes</taxon>
        <taxon>Pleosporomycetidae</taxon>
        <taxon>Pleosporales</taxon>
        <taxon>Massarineae</taxon>
        <taxon>Periconiaceae</taxon>
        <taxon>Periconia</taxon>
    </lineage>
</organism>
<dbReference type="InterPro" id="IPR017853">
    <property type="entry name" value="GH"/>
</dbReference>
<evidence type="ECO:0000256" key="3">
    <source>
        <dbReference type="SAM" id="SignalP"/>
    </source>
</evidence>
<name>A0A9W4XGV7_9PLEO</name>
<evidence type="ECO:0000256" key="2">
    <source>
        <dbReference type="ARBA" id="ARBA00023295"/>
    </source>
</evidence>
<dbReference type="GO" id="GO:0004568">
    <property type="term" value="F:chitinase activity"/>
    <property type="evidence" value="ECO:0007669"/>
    <property type="project" value="TreeGrafter"/>
</dbReference>
<dbReference type="PROSITE" id="PS51910">
    <property type="entry name" value="GH18_2"/>
    <property type="match status" value="1"/>
</dbReference>
<gene>
    <name evidence="5" type="ORF">PDIGIT_LOCUS4225</name>
</gene>
<keyword evidence="3" id="KW-0732">Signal</keyword>
<evidence type="ECO:0000313" key="6">
    <source>
        <dbReference type="Proteomes" id="UP001152607"/>
    </source>
</evidence>
<evidence type="ECO:0000256" key="1">
    <source>
        <dbReference type="ARBA" id="ARBA00022801"/>
    </source>
</evidence>
<sequence>MFTALYTATTLFSCLAGHTWAEFTANDQNLFVYFSQSSGRNSSLDNLCNSAAIDVVILGFVRSFTGTAGYPTIDFGSSNCNETRRQDEAVAPGLAVCTKLGQQVKRCQKMGKRVFLSIGGSSSNTSFNGGNAGRNEAKEAAKSMWNLFGGGTDSPLLRPFGQDVVIDGYDIDHEQGSSENYDVFISRLRSLANTGAKPTYISTAPLCKLAGPDSTRATLALVDFVFIRFYNSASCAMGTPGFCSSLQQWYRDIIPSPHLAFPKVLLGGLSFDNGNSGYVPAERFRDAICVAKKPGFMCFWNADKFGGVMLWDGTRGVANMVNEAGHGIDYLTYVKNVLVET</sequence>
<dbReference type="AlphaFoldDB" id="A0A9W4XGV7"/>
<evidence type="ECO:0000259" key="4">
    <source>
        <dbReference type="PROSITE" id="PS51910"/>
    </source>
</evidence>